<evidence type="ECO:0000256" key="5">
    <source>
        <dbReference type="PIRSR" id="PIRSR602081-1"/>
    </source>
</evidence>
<dbReference type="GO" id="GO:0003904">
    <property type="term" value="F:deoxyribodipyrimidine photo-lyase activity"/>
    <property type="evidence" value="ECO:0007669"/>
    <property type="project" value="TreeGrafter"/>
</dbReference>
<dbReference type="Proteomes" id="UP000184050">
    <property type="component" value="Unassembled WGS sequence"/>
</dbReference>
<dbReference type="GO" id="GO:0006950">
    <property type="term" value="P:response to stress"/>
    <property type="evidence" value="ECO:0007669"/>
    <property type="project" value="UniProtKB-ARBA"/>
</dbReference>
<keyword evidence="4 7" id="KW-0157">Chromophore</keyword>
<dbReference type="OrthoDB" id="9772484at2"/>
<dbReference type="InterPro" id="IPR006050">
    <property type="entry name" value="DNA_photolyase_N"/>
</dbReference>
<dbReference type="RefSeq" id="WP_073171496.1">
    <property type="nucleotide sequence ID" value="NZ_FQZE01000026.1"/>
</dbReference>
<dbReference type="PROSITE" id="PS51645">
    <property type="entry name" value="PHR_CRY_ALPHA_BETA"/>
    <property type="match status" value="1"/>
</dbReference>
<evidence type="ECO:0000256" key="7">
    <source>
        <dbReference type="RuleBase" id="RU004182"/>
    </source>
</evidence>
<dbReference type="InterPro" id="IPR005101">
    <property type="entry name" value="Cryptochr/Photolyase_FAD-bd"/>
</dbReference>
<evidence type="ECO:0000256" key="3">
    <source>
        <dbReference type="ARBA" id="ARBA00022827"/>
    </source>
</evidence>
<feature type="site" description="Electron transfer via tryptophanyl radical" evidence="6">
    <location>
        <position position="343"/>
    </location>
</feature>
<dbReference type="GO" id="GO:0003677">
    <property type="term" value="F:DNA binding"/>
    <property type="evidence" value="ECO:0007669"/>
    <property type="project" value="TreeGrafter"/>
</dbReference>
<keyword evidence="3 5" id="KW-0274">FAD</keyword>
<evidence type="ECO:0000313" key="10">
    <source>
        <dbReference type="Proteomes" id="UP000184050"/>
    </source>
</evidence>
<dbReference type="Pfam" id="PF03441">
    <property type="entry name" value="FAD_binding_7"/>
    <property type="match status" value="1"/>
</dbReference>
<organism evidence="9 10">
    <name type="scientific">Tangfeifania diversioriginum</name>
    <dbReference type="NCBI Taxonomy" id="1168035"/>
    <lineage>
        <taxon>Bacteria</taxon>
        <taxon>Pseudomonadati</taxon>
        <taxon>Bacteroidota</taxon>
        <taxon>Bacteroidia</taxon>
        <taxon>Marinilabiliales</taxon>
        <taxon>Prolixibacteraceae</taxon>
        <taxon>Tangfeifania</taxon>
    </lineage>
</organism>
<evidence type="ECO:0000313" key="9">
    <source>
        <dbReference type="EMBL" id="SHJ68792.1"/>
    </source>
</evidence>
<dbReference type="PRINTS" id="PR00147">
    <property type="entry name" value="DNAPHOTLYASE"/>
</dbReference>
<dbReference type="PROSITE" id="PS00691">
    <property type="entry name" value="DNA_PHOTOLYASES_1_2"/>
    <property type="match status" value="1"/>
</dbReference>
<dbReference type="GO" id="GO:0009416">
    <property type="term" value="P:response to light stimulus"/>
    <property type="evidence" value="ECO:0007669"/>
    <property type="project" value="TreeGrafter"/>
</dbReference>
<protein>
    <submittedName>
        <fullName evidence="9">Deoxyribodipyrimidine photo-lyase</fullName>
    </submittedName>
</protein>
<dbReference type="InterPro" id="IPR002081">
    <property type="entry name" value="Cryptochrome/DNA_photolyase_1"/>
</dbReference>
<dbReference type="InterPro" id="IPR036155">
    <property type="entry name" value="Crypto/Photolyase_N_sf"/>
</dbReference>
<keyword evidence="2 5" id="KW-0285">Flavoprotein</keyword>
<dbReference type="Gene3D" id="1.25.40.80">
    <property type="match status" value="1"/>
</dbReference>
<proteinExistence type="inferred from homology"/>
<dbReference type="SUPFAM" id="SSF52425">
    <property type="entry name" value="Cryptochrome/photolyase, N-terminal domain"/>
    <property type="match status" value="1"/>
</dbReference>
<dbReference type="Gene3D" id="1.10.579.10">
    <property type="entry name" value="DNA Cyclobutane Dipyrimidine Photolyase, subunit A, domain 3"/>
    <property type="match status" value="1"/>
</dbReference>
<dbReference type="Gene3D" id="3.40.50.620">
    <property type="entry name" value="HUPs"/>
    <property type="match status" value="1"/>
</dbReference>
<dbReference type="PANTHER" id="PTHR11455:SF9">
    <property type="entry name" value="CRYPTOCHROME CIRCADIAN CLOCK 5 ISOFORM X1"/>
    <property type="match status" value="1"/>
</dbReference>
<feature type="binding site" evidence="5">
    <location>
        <position position="256"/>
    </location>
    <ligand>
        <name>FAD</name>
        <dbReference type="ChEBI" id="CHEBI:57692"/>
    </ligand>
</feature>
<keyword evidence="9" id="KW-0456">Lyase</keyword>
<reference evidence="9 10" key="1">
    <citation type="submission" date="2016-11" db="EMBL/GenBank/DDBJ databases">
        <authorList>
            <person name="Jaros S."/>
            <person name="Januszkiewicz K."/>
            <person name="Wedrychowicz H."/>
        </authorList>
    </citation>
    <scope>NUCLEOTIDE SEQUENCE [LARGE SCALE GENOMIC DNA]</scope>
    <source>
        <strain evidence="9 10">DSM 27063</strain>
    </source>
</reference>
<dbReference type="Pfam" id="PF00875">
    <property type="entry name" value="DNA_photolyase"/>
    <property type="match status" value="1"/>
</dbReference>
<feature type="binding site" evidence="5">
    <location>
        <begin position="259"/>
        <end position="266"/>
    </location>
    <ligand>
        <name>FAD</name>
        <dbReference type="ChEBI" id="CHEBI:57692"/>
    </ligand>
</feature>
<name>A0A1M6LC97_9BACT</name>
<dbReference type="PROSITE" id="PS00394">
    <property type="entry name" value="DNA_PHOTOLYASES_1_1"/>
    <property type="match status" value="1"/>
</dbReference>
<evidence type="ECO:0000256" key="2">
    <source>
        <dbReference type="ARBA" id="ARBA00022630"/>
    </source>
</evidence>
<dbReference type="PANTHER" id="PTHR11455">
    <property type="entry name" value="CRYPTOCHROME"/>
    <property type="match status" value="1"/>
</dbReference>
<evidence type="ECO:0000256" key="6">
    <source>
        <dbReference type="PIRSR" id="PIRSR602081-2"/>
    </source>
</evidence>
<dbReference type="STRING" id="1168035.SAMN05444280_12644"/>
<keyword evidence="10" id="KW-1185">Reference proteome</keyword>
<dbReference type="EMBL" id="FQZE01000026">
    <property type="protein sequence ID" value="SHJ68792.1"/>
    <property type="molecule type" value="Genomic_DNA"/>
</dbReference>
<feature type="site" description="Electron transfer via tryptophanyl radical" evidence="6">
    <location>
        <position position="290"/>
    </location>
</feature>
<comment type="cofactor">
    <cofactor evidence="1">
        <name>(6R)-5,10-methylene-5,6,7,8-tetrahydrofolate</name>
        <dbReference type="ChEBI" id="CHEBI:15636"/>
    </cofactor>
</comment>
<sequence>MEDKIVLFWFRRDLRLHDNHGLFQALTSGLPVLPVFIFDTEILEKLNSKTDARVSFIHAETKKIKTELEKNESTLKTFHSTSLDAFKKLVETHDVVAVYSNRDYEPAALERDKKIKTFLKDKGIEFLQFKDQVVFEENEVQKDDETPYTVFTPYSKKWKKTLKDHPISEYESENELDKLLKVSSSSFPKLKELGFEESDAEIPSRNFPEEVIRNYAKTRDFPAEEEGTTRLGIHLRFGTVSIRRLVQKAAELSDVFLNELIWREFYMSVLWHFPQVVEKAFKPKYDFINWRKNEEEFERWCKGETGYPMVDAGMRQLNATGFMHNRLRMVTASFLTKHLLIDWRWGEAYFAEKLLDYELASNNGGWQWAAGSGCDAAPYFRIFNPENQQKKFDPKDKYVMKWVPEMGMKRYPEPIVEHKEARERALRIYKEAVK</sequence>
<dbReference type="GO" id="GO:0071949">
    <property type="term" value="F:FAD binding"/>
    <property type="evidence" value="ECO:0007669"/>
    <property type="project" value="TreeGrafter"/>
</dbReference>
<comment type="similarity">
    <text evidence="7">Belongs to the DNA photolyase family.</text>
</comment>
<dbReference type="GO" id="GO:0006139">
    <property type="term" value="P:nucleobase-containing compound metabolic process"/>
    <property type="evidence" value="ECO:0007669"/>
    <property type="project" value="UniProtKB-ARBA"/>
</dbReference>
<evidence type="ECO:0000256" key="1">
    <source>
        <dbReference type="ARBA" id="ARBA00001932"/>
    </source>
</evidence>
<accession>A0A1M6LC97</accession>
<comment type="cofactor">
    <cofactor evidence="5">
        <name>FAD</name>
        <dbReference type="ChEBI" id="CHEBI:57692"/>
    </cofactor>
    <text evidence="5">Binds 1 FAD per subunit.</text>
</comment>
<feature type="domain" description="Photolyase/cryptochrome alpha/beta" evidence="8">
    <location>
        <begin position="4"/>
        <end position="134"/>
    </location>
</feature>
<dbReference type="InterPro" id="IPR036134">
    <property type="entry name" value="Crypto/Photolyase_FAD-like_sf"/>
</dbReference>
<dbReference type="SUPFAM" id="SSF48173">
    <property type="entry name" value="Cryptochrome/photolyase FAD-binding domain"/>
    <property type="match status" value="1"/>
</dbReference>
<gene>
    <name evidence="9" type="ORF">SAMN05444280_12644</name>
</gene>
<feature type="binding site" evidence="5">
    <location>
        <position position="215"/>
    </location>
    <ligand>
        <name>FAD</name>
        <dbReference type="ChEBI" id="CHEBI:57692"/>
    </ligand>
</feature>
<evidence type="ECO:0000259" key="8">
    <source>
        <dbReference type="PROSITE" id="PS51645"/>
    </source>
</evidence>
<dbReference type="AlphaFoldDB" id="A0A1M6LC97"/>
<feature type="site" description="Electron transfer via tryptophanyl radical" evidence="6">
    <location>
        <position position="366"/>
    </location>
</feature>
<evidence type="ECO:0000256" key="4">
    <source>
        <dbReference type="ARBA" id="ARBA00022991"/>
    </source>
</evidence>
<dbReference type="InterPro" id="IPR018394">
    <property type="entry name" value="DNA_photolyase_1_CS_C"/>
</dbReference>
<dbReference type="InterPro" id="IPR014729">
    <property type="entry name" value="Rossmann-like_a/b/a_fold"/>
</dbReference>